<feature type="region of interest" description="Disordered" evidence="1">
    <location>
        <begin position="42"/>
        <end position="65"/>
    </location>
</feature>
<organism evidence="2">
    <name type="scientific">Balaenoptera musculus</name>
    <name type="common">Blue whale</name>
    <dbReference type="NCBI Taxonomy" id="9771"/>
    <lineage>
        <taxon>Eukaryota</taxon>
        <taxon>Metazoa</taxon>
        <taxon>Chordata</taxon>
        <taxon>Craniata</taxon>
        <taxon>Vertebrata</taxon>
        <taxon>Euteleostomi</taxon>
        <taxon>Mammalia</taxon>
        <taxon>Eutheria</taxon>
        <taxon>Laurasiatheria</taxon>
        <taxon>Artiodactyla</taxon>
        <taxon>Whippomorpha</taxon>
        <taxon>Cetacea</taxon>
        <taxon>Mysticeti</taxon>
        <taxon>Balaenopteridae</taxon>
        <taxon>Balaenoptera</taxon>
    </lineage>
</organism>
<evidence type="ECO:0000256" key="1">
    <source>
        <dbReference type="SAM" id="MobiDB-lite"/>
    </source>
</evidence>
<dbReference type="GeneTree" id="ENSGT01010000229970"/>
<name>A0A8C0E1A2_BALMU</name>
<protein>
    <submittedName>
        <fullName evidence="2">Uncharacterized protein</fullName>
    </submittedName>
</protein>
<dbReference type="Ensembl" id="ENSBMST00010030954.1">
    <property type="protein sequence ID" value="ENSBMSP00010028127.1"/>
    <property type="gene ID" value="ENSBMSG00010020411.1"/>
</dbReference>
<proteinExistence type="predicted"/>
<sequence length="65" mass="7124">MVAQPQDREGSVLLARLGPLAEAEPLGCFQCPVLLAMTALKTSSHPRSGRTWLHVPNTRITSWKV</sequence>
<evidence type="ECO:0000313" key="2">
    <source>
        <dbReference type="Ensembl" id="ENSBMSP00010028127.1"/>
    </source>
</evidence>
<dbReference type="AlphaFoldDB" id="A0A8C0E1A2"/>
<accession>A0A8C0E1A2</accession>
<reference evidence="2" key="1">
    <citation type="submission" date="2023-09" db="UniProtKB">
        <authorList>
            <consortium name="Ensembl"/>
        </authorList>
    </citation>
    <scope>IDENTIFICATION</scope>
</reference>